<dbReference type="SUPFAM" id="SSF51735">
    <property type="entry name" value="NAD(P)-binding Rossmann-fold domains"/>
    <property type="match status" value="1"/>
</dbReference>
<protein>
    <recommendedName>
        <fullName evidence="2">Gfo/Idh/MocA-like oxidoreductase N-terminal domain-containing protein</fullName>
    </recommendedName>
</protein>
<dbReference type="EMBL" id="UINC01081040">
    <property type="protein sequence ID" value="SVC24536.1"/>
    <property type="molecule type" value="Genomic_DNA"/>
</dbReference>
<dbReference type="InterPro" id="IPR036291">
    <property type="entry name" value="NAD(P)-bd_dom_sf"/>
</dbReference>
<proteinExistence type="predicted"/>
<reference evidence="1" key="1">
    <citation type="submission" date="2018-05" db="EMBL/GenBank/DDBJ databases">
        <authorList>
            <person name="Lanie J.A."/>
            <person name="Ng W.-L."/>
            <person name="Kazmierczak K.M."/>
            <person name="Andrzejewski T.M."/>
            <person name="Davidsen T.M."/>
            <person name="Wayne K.J."/>
            <person name="Tettelin H."/>
            <person name="Glass J.I."/>
            <person name="Rusch D."/>
            <person name="Podicherti R."/>
            <person name="Tsui H.-C.T."/>
            <person name="Winkler M.E."/>
        </authorList>
    </citation>
    <scope>NUCLEOTIDE SEQUENCE</scope>
</reference>
<sequence length="63" mass="7072">MLVLKEESKMNRIKVGIIGCGGIFRNLHAPYYEEPNRRADIVAVADVAVYRSKEQGKQVSLPL</sequence>
<dbReference type="AlphaFoldDB" id="A0A382KK50"/>
<gene>
    <name evidence="1" type="ORF">METZ01_LOCUS277390</name>
</gene>
<name>A0A382KK50_9ZZZZ</name>
<accession>A0A382KK50</accession>
<evidence type="ECO:0008006" key="2">
    <source>
        <dbReference type="Google" id="ProtNLM"/>
    </source>
</evidence>
<organism evidence="1">
    <name type="scientific">marine metagenome</name>
    <dbReference type="NCBI Taxonomy" id="408172"/>
    <lineage>
        <taxon>unclassified sequences</taxon>
        <taxon>metagenomes</taxon>
        <taxon>ecological metagenomes</taxon>
    </lineage>
</organism>
<evidence type="ECO:0000313" key="1">
    <source>
        <dbReference type="EMBL" id="SVC24536.1"/>
    </source>
</evidence>
<dbReference type="Gene3D" id="3.40.50.720">
    <property type="entry name" value="NAD(P)-binding Rossmann-like Domain"/>
    <property type="match status" value="1"/>
</dbReference>